<protein>
    <recommendedName>
        <fullName evidence="1">Peptidase M13 C-terminal domain-containing protein</fullName>
    </recommendedName>
</protein>
<dbReference type="Proteomes" id="UP000075880">
    <property type="component" value="Unassembled WGS sequence"/>
</dbReference>
<dbReference type="InterPro" id="IPR024079">
    <property type="entry name" value="MetalloPept_cat_dom_sf"/>
</dbReference>
<dbReference type="AlphaFoldDB" id="A0AAG5CRY6"/>
<dbReference type="EnsemblMetazoa" id="ENSAATROPT001645">
    <property type="protein sequence ID" value="ENSAATROPP001585"/>
    <property type="gene ID" value="ENSAATROPG001299"/>
</dbReference>
<dbReference type="GO" id="GO:0016485">
    <property type="term" value="P:protein processing"/>
    <property type="evidence" value="ECO:0007669"/>
    <property type="project" value="TreeGrafter"/>
</dbReference>
<organism evidence="2 3">
    <name type="scientific">Anopheles atroparvus</name>
    <name type="common">European mosquito</name>
    <dbReference type="NCBI Taxonomy" id="41427"/>
    <lineage>
        <taxon>Eukaryota</taxon>
        <taxon>Metazoa</taxon>
        <taxon>Ecdysozoa</taxon>
        <taxon>Arthropoda</taxon>
        <taxon>Hexapoda</taxon>
        <taxon>Insecta</taxon>
        <taxon>Pterygota</taxon>
        <taxon>Neoptera</taxon>
        <taxon>Endopterygota</taxon>
        <taxon>Diptera</taxon>
        <taxon>Nematocera</taxon>
        <taxon>Culicoidea</taxon>
        <taxon>Culicidae</taxon>
        <taxon>Anophelinae</taxon>
        <taxon>Anopheles</taxon>
    </lineage>
</organism>
<evidence type="ECO:0000313" key="2">
    <source>
        <dbReference type="EnsemblMetazoa" id="ENSAATROPP001585"/>
    </source>
</evidence>
<dbReference type="GO" id="GO:0005886">
    <property type="term" value="C:plasma membrane"/>
    <property type="evidence" value="ECO:0007669"/>
    <property type="project" value="TreeGrafter"/>
</dbReference>
<dbReference type="CDD" id="cd08662">
    <property type="entry name" value="M13"/>
    <property type="match status" value="1"/>
</dbReference>
<keyword evidence="3" id="KW-1185">Reference proteome</keyword>
<dbReference type="InterPro" id="IPR018497">
    <property type="entry name" value="Peptidase_M13_C"/>
</dbReference>
<proteinExistence type="predicted"/>
<dbReference type="Pfam" id="PF01431">
    <property type="entry name" value="Peptidase_M13"/>
    <property type="match status" value="1"/>
</dbReference>
<dbReference type="InterPro" id="IPR000718">
    <property type="entry name" value="Peptidase_M13"/>
</dbReference>
<evidence type="ECO:0000313" key="3">
    <source>
        <dbReference type="Proteomes" id="UP000075880"/>
    </source>
</evidence>
<sequence length="305" mass="35513">MLGYIRYAFEGLVRDTTWMDWQTKQSTLRKSQAMRSLIGFPEWILDQQRLEQHYLGMKVNESTHLENMMEEVQRKNIIKLRRWRNKHELDWDTLPTNVNAFHTFQENAITIPIAILQYPFYHLGLEALNYGAIGTVLGHELTHGFDDSGRQFDKNGNLKQWWTNKTVQEYVNRSMCFVNQYSRYYIPEADDYIDGLLTLGENIADNGGVREAFRAYQLYVKNSGKEALLPGFEGYSHEQLFFISYGNIWCESHTRAAAKAYLDDSHCPGKFRLKGVLTNSPEFSQTFGCKLGTGMNPSKEKCRIW</sequence>
<name>A0AAG5CRY6_ANOAO</name>
<evidence type="ECO:0000259" key="1">
    <source>
        <dbReference type="Pfam" id="PF01431"/>
    </source>
</evidence>
<accession>A0AAG5CRY6</accession>
<dbReference type="PANTHER" id="PTHR11733:SF133">
    <property type="entry name" value="PHOSPHATE-REGULATING NEUTRAL ENDOPEPTIDASE PHEX"/>
    <property type="match status" value="1"/>
</dbReference>
<dbReference type="Gene3D" id="3.40.390.10">
    <property type="entry name" value="Collagenase (Catalytic Domain)"/>
    <property type="match status" value="1"/>
</dbReference>
<dbReference type="SUPFAM" id="SSF55486">
    <property type="entry name" value="Metalloproteases ('zincins'), catalytic domain"/>
    <property type="match status" value="1"/>
</dbReference>
<dbReference type="PROSITE" id="PS51885">
    <property type="entry name" value="NEPRILYSIN"/>
    <property type="match status" value="1"/>
</dbReference>
<dbReference type="PANTHER" id="PTHR11733">
    <property type="entry name" value="ZINC METALLOPROTEASE FAMILY M13 NEPRILYSIN-RELATED"/>
    <property type="match status" value="1"/>
</dbReference>
<feature type="domain" description="Peptidase M13 C-terminal" evidence="1">
    <location>
        <begin position="99"/>
        <end position="301"/>
    </location>
</feature>
<reference evidence="2" key="1">
    <citation type="submission" date="2024-04" db="UniProtKB">
        <authorList>
            <consortium name="EnsemblMetazoa"/>
        </authorList>
    </citation>
    <scope>IDENTIFICATION</scope>
    <source>
        <strain evidence="2">EBRO</strain>
    </source>
</reference>
<dbReference type="GO" id="GO:0004222">
    <property type="term" value="F:metalloendopeptidase activity"/>
    <property type="evidence" value="ECO:0007669"/>
    <property type="project" value="InterPro"/>
</dbReference>
<dbReference type="PRINTS" id="PR00786">
    <property type="entry name" value="NEPRILYSIN"/>
</dbReference>